<name>A0A921ATI1_9BACT</name>
<dbReference type="AlphaFoldDB" id="A0A921ATI1"/>
<protein>
    <submittedName>
        <fullName evidence="2">Uncharacterized protein</fullName>
    </submittedName>
</protein>
<dbReference type="RefSeq" id="WP_304120277.1">
    <property type="nucleotide sequence ID" value="NZ_DYZA01000015.1"/>
</dbReference>
<comment type="caution">
    <text evidence="2">The sequence shown here is derived from an EMBL/GenBank/DDBJ whole genome shotgun (WGS) entry which is preliminary data.</text>
</comment>
<reference evidence="2" key="2">
    <citation type="submission" date="2021-09" db="EMBL/GenBank/DDBJ databases">
        <authorList>
            <person name="Gilroy R."/>
        </authorList>
    </citation>
    <scope>NUCLEOTIDE SEQUENCE</scope>
    <source>
        <strain evidence="2">ChiGjej2B2-19336</strain>
    </source>
</reference>
<keyword evidence="1" id="KW-0732">Signal</keyword>
<evidence type="ECO:0000313" key="3">
    <source>
        <dbReference type="Proteomes" id="UP000698963"/>
    </source>
</evidence>
<evidence type="ECO:0000256" key="1">
    <source>
        <dbReference type="SAM" id="SignalP"/>
    </source>
</evidence>
<feature type="chain" id="PRO_5037851103" evidence="1">
    <location>
        <begin position="23"/>
        <end position="59"/>
    </location>
</feature>
<sequence length="59" mass="6297">MRIFLFPFAVMLLLGCCLTGCLSEDRLDNVKVDGSMTTVIGTGSGYSRAGSQMQTGISF</sequence>
<evidence type="ECO:0000313" key="2">
    <source>
        <dbReference type="EMBL" id="HJD96150.1"/>
    </source>
</evidence>
<organism evidence="2 3">
    <name type="scientific">Mailhella massiliensis</name>
    <dbReference type="NCBI Taxonomy" id="1903261"/>
    <lineage>
        <taxon>Bacteria</taxon>
        <taxon>Pseudomonadati</taxon>
        <taxon>Thermodesulfobacteriota</taxon>
        <taxon>Desulfovibrionia</taxon>
        <taxon>Desulfovibrionales</taxon>
        <taxon>Desulfovibrionaceae</taxon>
        <taxon>Mailhella</taxon>
    </lineage>
</organism>
<dbReference type="PROSITE" id="PS51257">
    <property type="entry name" value="PROKAR_LIPOPROTEIN"/>
    <property type="match status" value="1"/>
</dbReference>
<gene>
    <name evidence="2" type="ORF">K8W16_00685</name>
</gene>
<reference evidence="2" key="1">
    <citation type="journal article" date="2021" name="PeerJ">
        <title>Extensive microbial diversity within the chicken gut microbiome revealed by metagenomics and culture.</title>
        <authorList>
            <person name="Gilroy R."/>
            <person name="Ravi A."/>
            <person name="Getino M."/>
            <person name="Pursley I."/>
            <person name="Horton D.L."/>
            <person name="Alikhan N.F."/>
            <person name="Baker D."/>
            <person name="Gharbi K."/>
            <person name="Hall N."/>
            <person name="Watson M."/>
            <person name="Adriaenssens E.M."/>
            <person name="Foster-Nyarko E."/>
            <person name="Jarju S."/>
            <person name="Secka A."/>
            <person name="Antonio M."/>
            <person name="Oren A."/>
            <person name="Chaudhuri R.R."/>
            <person name="La Ragione R."/>
            <person name="Hildebrand F."/>
            <person name="Pallen M.J."/>
        </authorList>
    </citation>
    <scope>NUCLEOTIDE SEQUENCE</scope>
    <source>
        <strain evidence="2">ChiGjej2B2-19336</strain>
    </source>
</reference>
<proteinExistence type="predicted"/>
<accession>A0A921ATI1</accession>
<dbReference type="Proteomes" id="UP000698963">
    <property type="component" value="Unassembled WGS sequence"/>
</dbReference>
<feature type="non-terminal residue" evidence="2">
    <location>
        <position position="1"/>
    </location>
</feature>
<feature type="signal peptide" evidence="1">
    <location>
        <begin position="1"/>
        <end position="22"/>
    </location>
</feature>
<dbReference type="EMBL" id="DYZA01000015">
    <property type="protein sequence ID" value="HJD96150.1"/>
    <property type="molecule type" value="Genomic_DNA"/>
</dbReference>